<dbReference type="EnsemblPlants" id="Ma05_t02200.1">
    <property type="protein sequence ID" value="Ma05_p02200.1"/>
    <property type="gene ID" value="Ma05_g02200"/>
</dbReference>
<sequence length="75" mass="7884">MCQPRTSGSHGHVGRTCEGEHTTAATYPPPYPSPREQSGRASTGSETPLINTSFSAAPLLTPKPPPHASIVLVDF</sequence>
<evidence type="ECO:0000313" key="2">
    <source>
        <dbReference type="EMBL" id="CAG1837271.1"/>
    </source>
</evidence>
<keyword evidence="4" id="KW-1185">Reference proteome</keyword>
<reference evidence="3" key="2">
    <citation type="submission" date="2021-05" db="UniProtKB">
        <authorList>
            <consortium name="EnsemblPlants"/>
        </authorList>
    </citation>
    <scope>IDENTIFICATION</scope>
    <source>
        <strain evidence="3">subsp. malaccensis</strain>
    </source>
</reference>
<dbReference type="InParanoid" id="A0A804IZX5"/>
<dbReference type="Proteomes" id="UP000012960">
    <property type="component" value="Unplaced"/>
</dbReference>
<name>A0A804IZX5_MUSAM</name>
<evidence type="ECO:0000313" key="3">
    <source>
        <dbReference type="EnsemblPlants" id="Ma05_p02200.1"/>
    </source>
</evidence>
<dbReference type="AlphaFoldDB" id="A0A804IZX5"/>
<reference evidence="2" key="1">
    <citation type="submission" date="2021-03" db="EMBL/GenBank/DDBJ databases">
        <authorList>
            <consortium name="Genoscope - CEA"/>
            <person name="William W."/>
        </authorList>
    </citation>
    <scope>NUCLEOTIDE SEQUENCE</scope>
    <source>
        <strain evidence="2">Doubled-haploid Pahang</strain>
    </source>
</reference>
<dbReference type="EMBL" id="HG996470">
    <property type="protein sequence ID" value="CAG1837271.1"/>
    <property type="molecule type" value="Genomic_DNA"/>
</dbReference>
<feature type="region of interest" description="Disordered" evidence="1">
    <location>
        <begin position="1"/>
        <end position="75"/>
    </location>
</feature>
<feature type="compositionally biased region" description="Polar residues" evidence="1">
    <location>
        <begin position="35"/>
        <end position="55"/>
    </location>
</feature>
<gene>
    <name evidence="2" type="ORF">GSMUA_254480.1</name>
</gene>
<dbReference type="Gramene" id="Ma05_t02200.1">
    <property type="protein sequence ID" value="Ma05_p02200.1"/>
    <property type="gene ID" value="Ma05_g02200"/>
</dbReference>
<accession>A0A804IZX5</accession>
<proteinExistence type="predicted"/>
<organism evidence="3 4">
    <name type="scientific">Musa acuminata subsp. malaccensis</name>
    <name type="common">Wild banana</name>
    <name type="synonym">Musa malaccensis</name>
    <dbReference type="NCBI Taxonomy" id="214687"/>
    <lineage>
        <taxon>Eukaryota</taxon>
        <taxon>Viridiplantae</taxon>
        <taxon>Streptophyta</taxon>
        <taxon>Embryophyta</taxon>
        <taxon>Tracheophyta</taxon>
        <taxon>Spermatophyta</taxon>
        <taxon>Magnoliopsida</taxon>
        <taxon>Liliopsida</taxon>
        <taxon>Zingiberales</taxon>
        <taxon>Musaceae</taxon>
        <taxon>Musa</taxon>
    </lineage>
</organism>
<evidence type="ECO:0000256" key="1">
    <source>
        <dbReference type="SAM" id="MobiDB-lite"/>
    </source>
</evidence>
<protein>
    <submittedName>
        <fullName evidence="2">(wild Malaysian banana) hypothetical protein</fullName>
    </submittedName>
</protein>
<evidence type="ECO:0000313" key="4">
    <source>
        <dbReference type="Proteomes" id="UP000012960"/>
    </source>
</evidence>